<keyword evidence="3" id="KW-1185">Reference proteome</keyword>
<sequence>MNSGPNSRAGARPDDRRRAAPPGQPRRAGGGTANLRADHDHTLADNTANEIGDITLLATITAHEQGLDTPALYGMEVTSIQRHH</sequence>
<dbReference type="EMBL" id="BAAAYL010000003">
    <property type="protein sequence ID" value="GAA3381122.1"/>
    <property type="molecule type" value="Genomic_DNA"/>
</dbReference>
<evidence type="ECO:0000313" key="3">
    <source>
        <dbReference type="Proteomes" id="UP001499990"/>
    </source>
</evidence>
<feature type="region of interest" description="Disordered" evidence="1">
    <location>
        <begin position="1"/>
        <end position="42"/>
    </location>
</feature>
<protein>
    <submittedName>
        <fullName evidence="2">Uncharacterized protein</fullName>
    </submittedName>
</protein>
<reference evidence="3" key="1">
    <citation type="journal article" date="2019" name="Int. J. Syst. Evol. Microbiol.">
        <title>The Global Catalogue of Microorganisms (GCM) 10K type strain sequencing project: providing services to taxonomists for standard genome sequencing and annotation.</title>
        <authorList>
            <consortium name="The Broad Institute Genomics Platform"/>
            <consortium name="The Broad Institute Genome Sequencing Center for Infectious Disease"/>
            <person name="Wu L."/>
            <person name="Ma J."/>
        </authorList>
    </citation>
    <scope>NUCLEOTIDE SEQUENCE [LARGE SCALE GENOMIC DNA]</scope>
    <source>
        <strain evidence="3">JCM 9651</strain>
    </source>
</reference>
<dbReference type="Proteomes" id="UP001499990">
    <property type="component" value="Unassembled WGS sequence"/>
</dbReference>
<dbReference type="RefSeq" id="WP_345045620.1">
    <property type="nucleotide sequence ID" value="NZ_BAAAYL010000003.1"/>
</dbReference>
<comment type="caution">
    <text evidence="2">The sequence shown here is derived from an EMBL/GenBank/DDBJ whole genome shotgun (WGS) entry which is preliminary data.</text>
</comment>
<accession>A0ABP6SP69</accession>
<proteinExistence type="predicted"/>
<evidence type="ECO:0000256" key="1">
    <source>
        <dbReference type="SAM" id="MobiDB-lite"/>
    </source>
</evidence>
<evidence type="ECO:0000313" key="2">
    <source>
        <dbReference type="EMBL" id="GAA3381122.1"/>
    </source>
</evidence>
<organism evidence="2 3">
    <name type="scientific">Streptomyces sannanensis</name>
    <dbReference type="NCBI Taxonomy" id="285536"/>
    <lineage>
        <taxon>Bacteria</taxon>
        <taxon>Bacillati</taxon>
        <taxon>Actinomycetota</taxon>
        <taxon>Actinomycetes</taxon>
        <taxon>Kitasatosporales</taxon>
        <taxon>Streptomycetaceae</taxon>
        <taxon>Streptomyces</taxon>
    </lineage>
</organism>
<name>A0ABP6SP69_9ACTN</name>
<gene>
    <name evidence="2" type="ORF">GCM10020367_71130</name>
</gene>